<dbReference type="SMART" id="SM00066">
    <property type="entry name" value="GAL4"/>
    <property type="match status" value="1"/>
</dbReference>
<dbReference type="GO" id="GO:0008270">
    <property type="term" value="F:zinc ion binding"/>
    <property type="evidence" value="ECO:0007669"/>
    <property type="project" value="InterPro"/>
</dbReference>
<dbReference type="Pfam" id="PF00172">
    <property type="entry name" value="Zn_clus"/>
    <property type="match status" value="1"/>
</dbReference>
<dbReference type="AlphaFoldDB" id="A0A9P9E0Y3"/>
<dbReference type="Gene3D" id="4.10.240.10">
    <property type="entry name" value="Zn(2)-C6 fungal-type DNA-binding domain"/>
    <property type="match status" value="1"/>
</dbReference>
<reference evidence="4" key="1">
    <citation type="journal article" date="2021" name="Nat. Commun.">
        <title>Genetic determinants of endophytism in the Arabidopsis root mycobiome.</title>
        <authorList>
            <person name="Mesny F."/>
            <person name="Miyauchi S."/>
            <person name="Thiergart T."/>
            <person name="Pickel B."/>
            <person name="Atanasova L."/>
            <person name="Karlsson M."/>
            <person name="Huettel B."/>
            <person name="Barry K.W."/>
            <person name="Haridas S."/>
            <person name="Chen C."/>
            <person name="Bauer D."/>
            <person name="Andreopoulos W."/>
            <person name="Pangilinan J."/>
            <person name="LaButti K."/>
            <person name="Riley R."/>
            <person name="Lipzen A."/>
            <person name="Clum A."/>
            <person name="Drula E."/>
            <person name="Henrissat B."/>
            <person name="Kohler A."/>
            <person name="Grigoriev I.V."/>
            <person name="Martin F.M."/>
            <person name="Hacquard S."/>
        </authorList>
    </citation>
    <scope>NUCLEOTIDE SEQUENCE</scope>
    <source>
        <strain evidence="4">MPI-CAGE-CH-0243</strain>
    </source>
</reference>
<keyword evidence="1" id="KW-0539">Nucleus</keyword>
<dbReference type="PROSITE" id="PS50048">
    <property type="entry name" value="ZN2_CY6_FUNGAL_2"/>
    <property type="match status" value="1"/>
</dbReference>
<evidence type="ECO:0000313" key="5">
    <source>
        <dbReference type="Proteomes" id="UP000700596"/>
    </source>
</evidence>
<dbReference type="SUPFAM" id="SSF57701">
    <property type="entry name" value="Zn2/Cys6 DNA-binding domain"/>
    <property type="match status" value="1"/>
</dbReference>
<dbReference type="InterPro" id="IPR036864">
    <property type="entry name" value="Zn2-C6_fun-type_DNA-bd_sf"/>
</dbReference>
<protein>
    <recommendedName>
        <fullName evidence="3">Zn(2)-C6 fungal-type domain-containing protein</fullName>
    </recommendedName>
</protein>
<evidence type="ECO:0000259" key="3">
    <source>
        <dbReference type="PROSITE" id="PS50048"/>
    </source>
</evidence>
<gene>
    <name evidence="4" type="ORF">B0J11DRAFT_275873</name>
</gene>
<feature type="domain" description="Zn(2)-C6 fungal-type" evidence="3">
    <location>
        <begin position="43"/>
        <end position="73"/>
    </location>
</feature>
<dbReference type="PANTHER" id="PTHR47784:SF5">
    <property type="entry name" value="STEROL UPTAKE CONTROL PROTEIN 2"/>
    <property type="match status" value="1"/>
</dbReference>
<evidence type="ECO:0000313" key="4">
    <source>
        <dbReference type="EMBL" id="KAH7128654.1"/>
    </source>
</evidence>
<evidence type="ECO:0000256" key="2">
    <source>
        <dbReference type="SAM" id="MobiDB-lite"/>
    </source>
</evidence>
<organism evidence="4 5">
    <name type="scientific">Dendryphion nanum</name>
    <dbReference type="NCBI Taxonomy" id="256645"/>
    <lineage>
        <taxon>Eukaryota</taxon>
        <taxon>Fungi</taxon>
        <taxon>Dikarya</taxon>
        <taxon>Ascomycota</taxon>
        <taxon>Pezizomycotina</taxon>
        <taxon>Dothideomycetes</taxon>
        <taxon>Pleosporomycetidae</taxon>
        <taxon>Pleosporales</taxon>
        <taxon>Torulaceae</taxon>
        <taxon>Dendryphion</taxon>
    </lineage>
</organism>
<comment type="caution">
    <text evidence="4">The sequence shown here is derived from an EMBL/GenBank/DDBJ whole genome shotgun (WGS) entry which is preliminary data.</text>
</comment>
<keyword evidence="5" id="KW-1185">Reference proteome</keyword>
<evidence type="ECO:0000256" key="1">
    <source>
        <dbReference type="ARBA" id="ARBA00023242"/>
    </source>
</evidence>
<dbReference type="GO" id="GO:0001228">
    <property type="term" value="F:DNA-binding transcription activator activity, RNA polymerase II-specific"/>
    <property type="evidence" value="ECO:0007669"/>
    <property type="project" value="TreeGrafter"/>
</dbReference>
<feature type="region of interest" description="Disordered" evidence="2">
    <location>
        <begin position="109"/>
        <end position="132"/>
    </location>
</feature>
<accession>A0A9P9E0Y3</accession>
<dbReference type="Proteomes" id="UP000700596">
    <property type="component" value="Unassembled WGS sequence"/>
</dbReference>
<dbReference type="PROSITE" id="PS00463">
    <property type="entry name" value="ZN2_CY6_FUNGAL_1"/>
    <property type="match status" value="1"/>
</dbReference>
<feature type="compositionally biased region" description="Basic and acidic residues" evidence="2">
    <location>
        <begin position="112"/>
        <end position="123"/>
    </location>
</feature>
<dbReference type="InterPro" id="IPR053157">
    <property type="entry name" value="Sterol_Uptake_Regulator"/>
</dbReference>
<dbReference type="OrthoDB" id="4937900at2759"/>
<name>A0A9P9E0Y3_9PLEO</name>
<dbReference type="CDD" id="cd00067">
    <property type="entry name" value="GAL4"/>
    <property type="match status" value="1"/>
</dbReference>
<sequence length="432" mass="48945">MPPTMATHMTTENLSFALCTNSIENIVNMETSMRRYHKKSRTGCTNCRRRRVKCDEGLPACERCSKRGEHCVYPRCSIQFIGSCPKPAASPSVFTSPRFMSSLFIFPSSDPPKPKTPEQRSESNDSISPRSSLNLKEMELMHQWCTKTYRCSAPGHAEIVRDYVAREAIQYGYMMDALLALSSLHIASGEHSSIEGMHTHLNLALHYQNRSISAIRKQLESISQYNCENILVASIMNWICAFLTPLLPTTLTSYMTPFGDMFMHVKSLMIGLNLLMEQHVKWLLEGKLVKLFKAVPDRKSDAGSNFTLQDLQCLRDLILAHDTPSSPISLAVRHAIDDLQRVYVESQGKSVFSWLPVVGSDFQEEMMRGDSAALITTMCWSALLAKLDDSWWTMYGGRRIIEELSLLVKAQRNDWDDIIHWCCNQVGISEIV</sequence>
<dbReference type="EMBL" id="JAGMWT010000005">
    <property type="protein sequence ID" value="KAH7128654.1"/>
    <property type="molecule type" value="Genomic_DNA"/>
</dbReference>
<dbReference type="InterPro" id="IPR001138">
    <property type="entry name" value="Zn2Cys6_DnaBD"/>
</dbReference>
<dbReference type="PANTHER" id="PTHR47784">
    <property type="entry name" value="STEROL UPTAKE CONTROL PROTEIN 2"/>
    <property type="match status" value="1"/>
</dbReference>
<proteinExistence type="predicted"/>